<comment type="caution">
    <text evidence="3">The sequence shown here is derived from an EMBL/GenBank/DDBJ whole genome shotgun (WGS) entry which is preliminary data.</text>
</comment>
<name>A0AAV0PEK3_9ROSI</name>
<dbReference type="EMBL" id="CAMGYJ010000008">
    <property type="protein sequence ID" value="CAI0468698.1"/>
    <property type="molecule type" value="Genomic_DNA"/>
</dbReference>
<keyword evidence="2" id="KW-0732">Signal</keyword>
<sequence length="90" mass="9980">MENTAMKLAFFFALLFFTAGLEKRVADGRGLVVDSFKCKIQEDCYENCKCQICACEGKKCICKVKNDNSVTNATANSTPHQTIDPPSLTY</sequence>
<feature type="chain" id="PRO_5043818765" evidence="2">
    <location>
        <begin position="21"/>
        <end position="90"/>
    </location>
</feature>
<feature type="region of interest" description="Disordered" evidence="1">
    <location>
        <begin position="70"/>
        <end position="90"/>
    </location>
</feature>
<feature type="signal peptide" evidence="2">
    <location>
        <begin position="1"/>
        <end position="20"/>
    </location>
</feature>
<organism evidence="3 4">
    <name type="scientific">Linum tenue</name>
    <dbReference type="NCBI Taxonomy" id="586396"/>
    <lineage>
        <taxon>Eukaryota</taxon>
        <taxon>Viridiplantae</taxon>
        <taxon>Streptophyta</taxon>
        <taxon>Embryophyta</taxon>
        <taxon>Tracheophyta</taxon>
        <taxon>Spermatophyta</taxon>
        <taxon>Magnoliopsida</taxon>
        <taxon>eudicotyledons</taxon>
        <taxon>Gunneridae</taxon>
        <taxon>Pentapetalae</taxon>
        <taxon>rosids</taxon>
        <taxon>fabids</taxon>
        <taxon>Malpighiales</taxon>
        <taxon>Linaceae</taxon>
        <taxon>Linum</taxon>
    </lineage>
</organism>
<dbReference type="AlphaFoldDB" id="A0AAV0PEK3"/>
<protein>
    <submittedName>
        <fullName evidence="3">Uncharacterized protein</fullName>
    </submittedName>
</protein>
<keyword evidence="4" id="KW-1185">Reference proteome</keyword>
<feature type="compositionally biased region" description="Polar residues" evidence="1">
    <location>
        <begin position="70"/>
        <end position="81"/>
    </location>
</feature>
<evidence type="ECO:0000256" key="2">
    <source>
        <dbReference type="SAM" id="SignalP"/>
    </source>
</evidence>
<reference evidence="3" key="1">
    <citation type="submission" date="2022-08" db="EMBL/GenBank/DDBJ databases">
        <authorList>
            <person name="Gutierrez-Valencia J."/>
        </authorList>
    </citation>
    <scope>NUCLEOTIDE SEQUENCE</scope>
</reference>
<accession>A0AAV0PEK3</accession>
<evidence type="ECO:0000256" key="1">
    <source>
        <dbReference type="SAM" id="MobiDB-lite"/>
    </source>
</evidence>
<evidence type="ECO:0000313" key="3">
    <source>
        <dbReference type="EMBL" id="CAI0468698.1"/>
    </source>
</evidence>
<evidence type="ECO:0000313" key="4">
    <source>
        <dbReference type="Proteomes" id="UP001154282"/>
    </source>
</evidence>
<proteinExistence type="predicted"/>
<gene>
    <name evidence="3" type="ORF">LITE_LOCUS37904</name>
</gene>
<dbReference type="Proteomes" id="UP001154282">
    <property type="component" value="Unassembled WGS sequence"/>
</dbReference>